<dbReference type="SUPFAM" id="SSF51261">
    <property type="entry name" value="Duplicated hybrid motif"/>
    <property type="match status" value="1"/>
</dbReference>
<comment type="caution">
    <text evidence="3">The sequence shown here is derived from an EMBL/GenBank/DDBJ whole genome shotgun (WGS) entry which is preliminary data.</text>
</comment>
<dbReference type="Gene3D" id="2.70.70.10">
    <property type="entry name" value="Glucose Permease (Domain IIA)"/>
    <property type="match status" value="1"/>
</dbReference>
<keyword evidence="1" id="KW-0175">Coiled coil</keyword>
<dbReference type="InterPro" id="IPR050570">
    <property type="entry name" value="Cell_wall_metabolism_enzyme"/>
</dbReference>
<gene>
    <name evidence="3" type="ORF">ACFODZ_11810</name>
</gene>
<dbReference type="GO" id="GO:0016787">
    <property type="term" value="F:hydrolase activity"/>
    <property type="evidence" value="ECO:0007669"/>
    <property type="project" value="UniProtKB-KW"/>
</dbReference>
<evidence type="ECO:0000256" key="1">
    <source>
        <dbReference type="SAM" id="Coils"/>
    </source>
</evidence>
<feature type="coiled-coil region" evidence="1">
    <location>
        <begin position="154"/>
        <end position="220"/>
    </location>
</feature>
<feature type="coiled-coil region" evidence="1">
    <location>
        <begin position="21"/>
        <end position="83"/>
    </location>
</feature>
<keyword evidence="3" id="KW-0378">Hydrolase</keyword>
<dbReference type="Pfam" id="PF01551">
    <property type="entry name" value="Peptidase_M23"/>
    <property type="match status" value="1"/>
</dbReference>
<dbReference type="RefSeq" id="WP_077411885.1">
    <property type="nucleotide sequence ID" value="NZ_JBHRTS010000006.1"/>
</dbReference>
<dbReference type="InterPro" id="IPR016047">
    <property type="entry name" value="M23ase_b-sheet_dom"/>
</dbReference>
<evidence type="ECO:0000313" key="3">
    <source>
        <dbReference type="EMBL" id="MFC3194926.1"/>
    </source>
</evidence>
<dbReference type="EMBL" id="JBHRTS010000006">
    <property type="protein sequence ID" value="MFC3194926.1"/>
    <property type="molecule type" value="Genomic_DNA"/>
</dbReference>
<dbReference type="Proteomes" id="UP001595533">
    <property type="component" value="Unassembled WGS sequence"/>
</dbReference>
<dbReference type="PANTHER" id="PTHR21666">
    <property type="entry name" value="PEPTIDASE-RELATED"/>
    <property type="match status" value="1"/>
</dbReference>
<feature type="domain" description="M23ase beta-sheet core" evidence="2">
    <location>
        <begin position="270"/>
        <end position="363"/>
    </location>
</feature>
<name>A0ABV7J9X5_9GAMM</name>
<keyword evidence="4" id="KW-1185">Reference proteome</keyword>
<evidence type="ECO:0000313" key="4">
    <source>
        <dbReference type="Proteomes" id="UP001595533"/>
    </source>
</evidence>
<sequence>MILSSGMAQDDVDEAEINARLADIRLRLSDLKNALNKAEGEEAGLIRELEAQDQRINRQGQLIRDLKSKVATAEKQITVLTGEINSKNNSISQQKSQMGELLRLHIFINHDRILKMMLLNPNTRQAEITQHQIKYLQHQLYELIKNIALEIKQLEAYQLRISEQKDQLLAQQNELQTEQSAMLEQKRQRAVVLAELRKTIRSYQTENDTLSKDSQRLNQLLLQITQYLDDLPENLGEDTSFAGLKGRLNKPLDGSIIRSFRSLRAGYSRWDGVVIGDEPGENVVASAYGRVAFADWLRGYGLLIVLDHGDEYMTLYGHNESLLAEVGDWVQAGQVIATAGNSGNIDPTGVYFEIRKAADPTNPMPWFK</sequence>
<dbReference type="CDD" id="cd12797">
    <property type="entry name" value="M23_peptidase"/>
    <property type="match status" value="1"/>
</dbReference>
<dbReference type="Gene3D" id="1.20.5.730">
    <property type="entry name" value="Single helix bin"/>
    <property type="match status" value="1"/>
</dbReference>
<reference evidence="4" key="1">
    <citation type="journal article" date="2019" name="Int. J. Syst. Evol. Microbiol.">
        <title>The Global Catalogue of Microorganisms (GCM) 10K type strain sequencing project: providing services to taxonomists for standard genome sequencing and annotation.</title>
        <authorList>
            <consortium name="The Broad Institute Genomics Platform"/>
            <consortium name="The Broad Institute Genome Sequencing Center for Infectious Disease"/>
            <person name="Wu L."/>
            <person name="Ma J."/>
        </authorList>
    </citation>
    <scope>NUCLEOTIDE SEQUENCE [LARGE SCALE GENOMIC DNA]</scope>
    <source>
        <strain evidence="4">KCTC 42953</strain>
    </source>
</reference>
<dbReference type="PANTHER" id="PTHR21666:SF270">
    <property type="entry name" value="MUREIN HYDROLASE ACTIVATOR ENVC"/>
    <property type="match status" value="1"/>
</dbReference>
<accession>A0ABV7J9X5</accession>
<dbReference type="InterPro" id="IPR011055">
    <property type="entry name" value="Dup_hybrid_motif"/>
</dbReference>
<organism evidence="3 4">
    <name type="scientific">Marinicella sediminis</name>
    <dbReference type="NCBI Taxonomy" id="1792834"/>
    <lineage>
        <taxon>Bacteria</taxon>
        <taxon>Pseudomonadati</taxon>
        <taxon>Pseudomonadota</taxon>
        <taxon>Gammaproteobacteria</taxon>
        <taxon>Lysobacterales</taxon>
        <taxon>Marinicellaceae</taxon>
        <taxon>Marinicella</taxon>
    </lineage>
</organism>
<protein>
    <submittedName>
        <fullName evidence="3">Murein hydrolase activator EnvC family protein</fullName>
    </submittedName>
</protein>
<evidence type="ECO:0000259" key="2">
    <source>
        <dbReference type="Pfam" id="PF01551"/>
    </source>
</evidence>
<proteinExistence type="predicted"/>